<evidence type="ECO:0000313" key="3">
    <source>
        <dbReference type="EMBL" id="CAL1150837.1"/>
    </source>
</evidence>
<gene>
    <name evidence="2" type="ORF">C1SCF055_LOCUS23843</name>
</gene>
<evidence type="ECO:0000313" key="2">
    <source>
        <dbReference type="EMBL" id="CAI3997462.1"/>
    </source>
</evidence>
<protein>
    <submittedName>
        <fullName evidence="4">Tyr recombinase domain-containing protein</fullName>
    </submittedName>
</protein>
<dbReference type="EMBL" id="CAMXCT010002336">
    <property type="protein sequence ID" value="CAI3997462.1"/>
    <property type="molecule type" value="Genomic_DNA"/>
</dbReference>
<feature type="region of interest" description="Disordered" evidence="1">
    <location>
        <begin position="440"/>
        <end position="516"/>
    </location>
</feature>
<organism evidence="2">
    <name type="scientific">Cladocopium goreaui</name>
    <dbReference type="NCBI Taxonomy" id="2562237"/>
    <lineage>
        <taxon>Eukaryota</taxon>
        <taxon>Sar</taxon>
        <taxon>Alveolata</taxon>
        <taxon>Dinophyceae</taxon>
        <taxon>Suessiales</taxon>
        <taxon>Symbiodiniaceae</taxon>
        <taxon>Cladocopium</taxon>
    </lineage>
</organism>
<feature type="compositionally biased region" description="Basic and acidic residues" evidence="1">
    <location>
        <begin position="295"/>
        <end position="321"/>
    </location>
</feature>
<feature type="compositionally biased region" description="Basic and acidic residues" evidence="1">
    <location>
        <begin position="665"/>
        <end position="679"/>
    </location>
</feature>
<feature type="region of interest" description="Disordered" evidence="1">
    <location>
        <begin position="1"/>
        <end position="57"/>
    </location>
</feature>
<feature type="compositionally biased region" description="Polar residues" evidence="1">
    <location>
        <begin position="1"/>
        <end position="18"/>
    </location>
</feature>
<dbReference type="GO" id="GO:0016567">
    <property type="term" value="P:protein ubiquitination"/>
    <property type="evidence" value="ECO:0007669"/>
    <property type="project" value="InterPro"/>
</dbReference>
<feature type="compositionally biased region" description="Basic residues" evidence="1">
    <location>
        <begin position="166"/>
        <end position="179"/>
    </location>
</feature>
<dbReference type="EMBL" id="CAMXCT020002336">
    <property type="protein sequence ID" value="CAL1150837.1"/>
    <property type="molecule type" value="Genomic_DNA"/>
</dbReference>
<reference evidence="2" key="1">
    <citation type="submission" date="2022-10" db="EMBL/GenBank/DDBJ databases">
        <authorList>
            <person name="Chen Y."/>
            <person name="Dougan E. K."/>
            <person name="Chan C."/>
            <person name="Rhodes N."/>
            <person name="Thang M."/>
        </authorList>
    </citation>
    <scope>NUCLEOTIDE SEQUENCE</scope>
</reference>
<comment type="caution">
    <text evidence="2">The sequence shown here is derived from an EMBL/GenBank/DDBJ whole genome shotgun (WGS) entry which is preliminary data.</text>
</comment>
<dbReference type="GO" id="GO:0061630">
    <property type="term" value="F:ubiquitin protein ligase activity"/>
    <property type="evidence" value="ECO:0007669"/>
    <property type="project" value="InterPro"/>
</dbReference>
<dbReference type="GO" id="GO:0006397">
    <property type="term" value="P:mRNA processing"/>
    <property type="evidence" value="ECO:0007669"/>
    <property type="project" value="InterPro"/>
</dbReference>
<feature type="region of interest" description="Disordered" evidence="1">
    <location>
        <begin position="533"/>
        <end position="562"/>
    </location>
</feature>
<dbReference type="GO" id="GO:0006511">
    <property type="term" value="P:ubiquitin-dependent protein catabolic process"/>
    <property type="evidence" value="ECO:0007669"/>
    <property type="project" value="TreeGrafter"/>
</dbReference>
<feature type="compositionally biased region" description="Basic and acidic residues" evidence="1">
    <location>
        <begin position="212"/>
        <end position="265"/>
    </location>
</feature>
<proteinExistence type="predicted"/>
<accession>A0A9P1G4X5</accession>
<feature type="compositionally biased region" description="Polar residues" evidence="1">
    <location>
        <begin position="28"/>
        <end position="38"/>
    </location>
</feature>
<dbReference type="EMBL" id="CAMXCT030002336">
    <property type="protein sequence ID" value="CAL4784774.1"/>
    <property type="molecule type" value="Genomic_DNA"/>
</dbReference>
<reference evidence="3" key="2">
    <citation type="submission" date="2024-04" db="EMBL/GenBank/DDBJ databases">
        <authorList>
            <person name="Chen Y."/>
            <person name="Shah S."/>
            <person name="Dougan E. K."/>
            <person name="Thang M."/>
            <person name="Chan C."/>
        </authorList>
    </citation>
    <scope>NUCLEOTIDE SEQUENCE [LARGE SCALE GENOMIC DNA]</scope>
</reference>
<dbReference type="PANTHER" id="PTHR15439:SF0">
    <property type="entry name" value="CELL DIVISION CYCLE AND APOPTOSIS REGULATOR PROTEIN 1-RELATED"/>
    <property type="match status" value="1"/>
</dbReference>
<dbReference type="PANTHER" id="PTHR15439">
    <property type="entry name" value="RETINOBLASTOMA-BINDING PROTEIN 6"/>
    <property type="match status" value="1"/>
</dbReference>
<dbReference type="Proteomes" id="UP001152797">
    <property type="component" value="Unassembled WGS sequence"/>
</dbReference>
<feature type="region of interest" description="Disordered" evidence="1">
    <location>
        <begin position="123"/>
        <end position="321"/>
    </location>
</feature>
<feature type="compositionally biased region" description="Polar residues" evidence="1">
    <location>
        <begin position="737"/>
        <end position="754"/>
    </location>
</feature>
<sequence length="1335" mass="148762">MEQTLTTSKQENAPTSTEVSDDSDNAVDLNNSNDSNGRVSVHARRKREKQQWRRKRAPLPCKNKVAVNKDLFTAGGGLCVYQEGSVVTALRNCAGALSDLTEVGVSGPFGGHVDKPGVKVEKEVGASPLEEEKPKEEKAPVVKKAVEEEKPDVEKEPSKVKAVTKEKRKAKKRDNKAKARQASQSPKKESQSQKKEDRPDRGEALRSSGSKRPAEDRERSRTPKRSRETREETRKKDRREGKKREEDIDREVRRDPARFGLEHVPIRGSAGRSQQGGVIPAGARRPAEPLGPPPERYEGSQRGNYDRIYRDRQTGQKPPRTEKGLVVEEAKYSHKDCKLAGQVVGTTITDGRVELRMQPTGTTDEGLLKLQSGQPNLELRLVMCPSDCNHEETAEDLVHALRLRKRRPPEREEAWINNLEKVAPREDGDELARLRAHMGMDATHGQPPAPPDKDQEVKKKTKKEKDKRERKKKSKEKSRRRSISSSEAASGKVALDGSRPRLAAEKTPGALYKGTGLDPLEKIRNRVAKMARRYVKKKGRKSTSSSASSSSSLKGGRSGEEGDTIFTQAARVRGIAEAYPGVLANQALGQMRSNLLQSWGEEERTAGVPAIAVQYFRQVLQKKATGAVARELLTLCATADLLIKAKPSQLELLPPEQSSLTDAAEMKEAQKVAMEESKTRWMASQPDGRVQSSQKGGGKGKPGGKDDYRRGGNGPKGGKPKGDGKKKEAEKKLKPSCRSQTAEKVSYEAPSQSVHAAAPPFEDALELKDPSGGLVEPGDYSGSDRRGAGKELEQRVFEGLPLGWCGGALLDFDPNLLEFEVFWYLSVCFSLNSLWGGPLYNESLVNEIQQGCLHEILKDVKRFVAIRDVVPSVNWVDFFSVKSIDYKGDEVKIAQWFSWCNVEPALPTEVGNVPPHDVCTRGARDYVLNFDHYLKPSSEWKIARPPKVMVKDEDWPAVCHGLVTSGVCVYIPEEEVFHTDSGPLLNGMFGVRKNEVSDQGHQIFRLIMNLIPLNGLYKSLSGDVDTLPAWSSMNPFFLQPCEQLLITSEDVKCFFYTMSVPHCWTKFLAFNKEVPDVVLPAEWKGRRMYLASRVLPMGFLNFVSLAQHVHRNLVKWSGSLEANVEAGVNAPEAELRKDREFSSHAMNWCVYLDNYDFLEKVKCTEVDSLRGSGAPGVLALRNEYVRWGVPRNLKKTVERSSHCELQGATVDGELGVAFPRENKLVKYFSMALDLCQQEYITQKQWQVVCGGSLNQVWQHILEYDRRQKRYLKASLECRLEVYRLCASVALTPLGSLVSEGSLRGDVPSSTGERAVEVVEMADNFRMEVEAPVRTH</sequence>
<dbReference type="GO" id="GO:0005634">
    <property type="term" value="C:nucleus"/>
    <property type="evidence" value="ECO:0007669"/>
    <property type="project" value="TreeGrafter"/>
</dbReference>
<feature type="compositionally biased region" description="Basic and acidic residues" evidence="1">
    <location>
        <begin position="451"/>
        <end position="467"/>
    </location>
</feature>
<feature type="region of interest" description="Disordered" evidence="1">
    <location>
        <begin position="665"/>
        <end position="787"/>
    </location>
</feature>
<feature type="compositionally biased region" description="Basic and acidic residues" evidence="1">
    <location>
        <begin position="123"/>
        <end position="165"/>
    </location>
</feature>
<feature type="compositionally biased region" description="Low complexity" evidence="1">
    <location>
        <begin position="542"/>
        <end position="555"/>
    </location>
</feature>
<feature type="compositionally biased region" description="Basic and acidic residues" evidence="1">
    <location>
        <begin position="186"/>
        <end position="204"/>
    </location>
</feature>
<evidence type="ECO:0000313" key="4">
    <source>
        <dbReference type="EMBL" id="CAL4784774.1"/>
    </source>
</evidence>
<evidence type="ECO:0000256" key="1">
    <source>
        <dbReference type="SAM" id="MobiDB-lite"/>
    </source>
</evidence>
<evidence type="ECO:0000313" key="5">
    <source>
        <dbReference type="Proteomes" id="UP001152797"/>
    </source>
</evidence>
<feature type="compositionally biased region" description="Basic and acidic residues" evidence="1">
    <location>
        <begin position="720"/>
        <end position="733"/>
    </location>
</feature>
<feature type="compositionally biased region" description="Basic residues" evidence="1">
    <location>
        <begin position="468"/>
        <end position="482"/>
    </location>
</feature>
<dbReference type="InterPro" id="IPR033489">
    <property type="entry name" value="RBBP6"/>
</dbReference>
<feature type="compositionally biased region" description="Basic residues" evidence="1">
    <location>
        <begin position="41"/>
        <end position="57"/>
    </location>
</feature>
<keyword evidence="5" id="KW-1185">Reference proteome</keyword>
<name>A0A9P1G4X5_9DINO</name>